<accession>A0A8H7IW34</accession>
<reference evidence="4" key="2">
    <citation type="submission" date="2020-09" db="EMBL/GenBank/DDBJ databases">
        <title>Reference genome assembly for Australian Ascochyta lentis isolate Al4.</title>
        <authorList>
            <person name="Lee R.C."/>
            <person name="Farfan-Caceres L.M."/>
            <person name="Debler J.W."/>
            <person name="Williams A.H."/>
            <person name="Henares B.M."/>
        </authorList>
    </citation>
    <scope>NUCLEOTIDE SEQUENCE</scope>
    <source>
        <strain evidence="4">Al4</strain>
    </source>
</reference>
<dbReference type="OrthoDB" id="3795903at2759"/>
<feature type="domain" description="C3H1-type" evidence="3">
    <location>
        <begin position="181"/>
        <end position="209"/>
    </location>
</feature>
<protein>
    <recommendedName>
        <fullName evidence="3">C3H1-type domain-containing protein</fullName>
    </recommendedName>
</protein>
<evidence type="ECO:0000313" key="4">
    <source>
        <dbReference type="EMBL" id="KAF9691805.1"/>
    </source>
</evidence>
<dbReference type="EMBL" id="RZGK01000020">
    <property type="protein sequence ID" value="KAF9691805.1"/>
    <property type="molecule type" value="Genomic_DNA"/>
</dbReference>
<keyword evidence="1" id="KW-0479">Metal-binding</keyword>
<comment type="caution">
    <text evidence="4">The sequence shown here is derived from an EMBL/GenBank/DDBJ whole genome shotgun (WGS) entry which is preliminary data.</text>
</comment>
<proteinExistence type="predicted"/>
<dbReference type="InterPro" id="IPR000571">
    <property type="entry name" value="Znf_CCCH"/>
</dbReference>
<evidence type="ECO:0000256" key="2">
    <source>
        <dbReference type="SAM" id="MobiDB-lite"/>
    </source>
</evidence>
<evidence type="ECO:0000256" key="1">
    <source>
        <dbReference type="PROSITE-ProRule" id="PRU00723"/>
    </source>
</evidence>
<keyword evidence="1" id="KW-0862">Zinc</keyword>
<keyword evidence="1" id="KW-0863">Zinc-finger</keyword>
<reference evidence="4" key="1">
    <citation type="submission" date="2018-12" db="EMBL/GenBank/DDBJ databases">
        <authorList>
            <person name="Syme R.A."/>
            <person name="Farfan-Caceres L."/>
            <person name="Lichtenzveig J."/>
        </authorList>
    </citation>
    <scope>NUCLEOTIDE SEQUENCE</scope>
    <source>
        <strain evidence="4">Al4</strain>
    </source>
</reference>
<organism evidence="4 5">
    <name type="scientific">Ascochyta lentis</name>
    <dbReference type="NCBI Taxonomy" id="205686"/>
    <lineage>
        <taxon>Eukaryota</taxon>
        <taxon>Fungi</taxon>
        <taxon>Dikarya</taxon>
        <taxon>Ascomycota</taxon>
        <taxon>Pezizomycotina</taxon>
        <taxon>Dothideomycetes</taxon>
        <taxon>Pleosporomycetidae</taxon>
        <taxon>Pleosporales</taxon>
        <taxon>Pleosporineae</taxon>
        <taxon>Didymellaceae</taxon>
        <taxon>Ascochyta</taxon>
    </lineage>
</organism>
<feature type="region of interest" description="Disordered" evidence="2">
    <location>
        <begin position="25"/>
        <end position="58"/>
    </location>
</feature>
<feature type="zinc finger region" description="C3H1-type" evidence="1">
    <location>
        <begin position="181"/>
        <end position="209"/>
    </location>
</feature>
<dbReference type="Proteomes" id="UP000651452">
    <property type="component" value="Unassembled WGS sequence"/>
</dbReference>
<feature type="compositionally biased region" description="Acidic residues" evidence="2">
    <location>
        <begin position="25"/>
        <end position="38"/>
    </location>
</feature>
<dbReference type="AlphaFoldDB" id="A0A8H7IW34"/>
<name>A0A8H7IW34_9PLEO</name>
<dbReference type="PROSITE" id="PS50103">
    <property type="entry name" value="ZF_C3H1"/>
    <property type="match status" value="1"/>
</dbReference>
<feature type="region of interest" description="Disordered" evidence="2">
    <location>
        <begin position="280"/>
        <end position="317"/>
    </location>
</feature>
<evidence type="ECO:0000313" key="5">
    <source>
        <dbReference type="Proteomes" id="UP000651452"/>
    </source>
</evidence>
<dbReference type="GO" id="GO:0008270">
    <property type="term" value="F:zinc ion binding"/>
    <property type="evidence" value="ECO:0007669"/>
    <property type="project" value="UniProtKB-KW"/>
</dbReference>
<evidence type="ECO:0000259" key="3">
    <source>
        <dbReference type="PROSITE" id="PS50103"/>
    </source>
</evidence>
<keyword evidence="5" id="KW-1185">Reference proteome</keyword>
<gene>
    <name evidence="4" type="ORF">EKO04_010202</name>
</gene>
<sequence length="317" mass="34649">MPQSAVFDKTLACLGLYRGEEEDLVDYDDSDIDAEDGEDRNGPTVEATEETQLDIHPELRTHPELAQEASYKDADEKKATNHNQGVGALTLSITKTPQAASLVKTLQDLLADPVFSLSLGLSFPGDNLDLHFWANGFNYTLALKITAAAKLKACRFGAKCYRARCTFDHGGADRTRTVNAGKPPRLCSMINRPAGCLNGNACWFSHEAEGVMCADGNLRETCPKGPYCIHKHQDDYLVAPAGLEYTPEIKQADELKVLAQPPPAVEGSIQIKDPEISALPANAVASSEPHATGHKRRYDAEDQEGLEDRPFKNQRVQ</sequence>